<name>J2JRK9_9FLAO</name>
<dbReference type="Proteomes" id="UP000007509">
    <property type="component" value="Unassembled WGS sequence"/>
</dbReference>
<gene>
    <name evidence="1" type="ORF">PMI13_02785</name>
</gene>
<accession>J2JRK9</accession>
<dbReference type="PATRIC" id="fig|1144316.3.peg.2801"/>
<dbReference type="AlphaFoldDB" id="J2JRK9"/>
<evidence type="ECO:0000313" key="2">
    <source>
        <dbReference type="Proteomes" id="UP000007509"/>
    </source>
</evidence>
<organism evidence="1 2">
    <name type="scientific">Chryseobacterium populi</name>
    <dbReference type="NCBI Taxonomy" id="1144316"/>
    <lineage>
        <taxon>Bacteria</taxon>
        <taxon>Pseudomonadati</taxon>
        <taxon>Bacteroidota</taxon>
        <taxon>Flavobacteriia</taxon>
        <taxon>Flavobacteriales</taxon>
        <taxon>Weeksellaceae</taxon>
        <taxon>Chryseobacterium group</taxon>
        <taxon>Chryseobacterium</taxon>
    </lineage>
</organism>
<protein>
    <submittedName>
        <fullName evidence="1">Uncharacterized protein</fullName>
    </submittedName>
</protein>
<evidence type="ECO:0000313" key="1">
    <source>
        <dbReference type="EMBL" id="EJL70450.1"/>
    </source>
</evidence>
<comment type="caution">
    <text evidence="1">The sequence shown here is derived from an EMBL/GenBank/DDBJ whole genome shotgun (WGS) entry which is preliminary data.</text>
</comment>
<keyword evidence="2" id="KW-1185">Reference proteome</keyword>
<proteinExistence type="predicted"/>
<reference evidence="1 2" key="1">
    <citation type="journal article" date="2012" name="J. Bacteriol.">
        <title>Twenty-one genome sequences from Pseudomonas species and 19 genome sequences from diverse bacteria isolated from the rhizosphere and endosphere of Populus deltoides.</title>
        <authorList>
            <person name="Brown S.D."/>
            <person name="Utturkar S.M."/>
            <person name="Klingeman D.M."/>
            <person name="Johnson C.M."/>
            <person name="Martin S.L."/>
            <person name="Land M.L."/>
            <person name="Lu T.Y."/>
            <person name="Schadt C.W."/>
            <person name="Doktycz M.J."/>
            <person name="Pelletier D.A."/>
        </authorList>
    </citation>
    <scope>NUCLEOTIDE SEQUENCE [LARGE SCALE GENOMIC DNA]</scope>
    <source>
        <strain evidence="1 2">CF314</strain>
    </source>
</reference>
<sequence>MYPVNFPATFYILSRFSDKIFLTGILSFKLLFCSYRNALIVFGIFSRLLIYEKEEAKAIIRNSIFNEARDQEISLIIQDLIYWSLFYLYCFLNAFF</sequence>
<dbReference type="EMBL" id="AKJY01000054">
    <property type="protein sequence ID" value="EJL70450.1"/>
    <property type="molecule type" value="Genomic_DNA"/>
</dbReference>